<dbReference type="GO" id="GO:0016787">
    <property type="term" value="F:hydrolase activity"/>
    <property type="evidence" value="ECO:0007669"/>
    <property type="project" value="UniProtKB-KW"/>
</dbReference>
<dbReference type="Pfam" id="PF20434">
    <property type="entry name" value="BD-FAE"/>
    <property type="match status" value="1"/>
</dbReference>
<dbReference type="InterPro" id="IPR049492">
    <property type="entry name" value="BD-FAE-like_dom"/>
</dbReference>
<dbReference type="Gene3D" id="3.40.50.1820">
    <property type="entry name" value="alpha/beta hydrolase"/>
    <property type="match status" value="1"/>
</dbReference>
<reference evidence="3 4" key="1">
    <citation type="journal article" date="2018" name="Nat. Biotechnol.">
        <title>A standardized bacterial taxonomy based on genome phylogeny substantially revises the tree of life.</title>
        <authorList>
            <person name="Parks D.H."/>
            <person name="Chuvochina M."/>
            <person name="Waite D.W."/>
            <person name="Rinke C."/>
            <person name="Skarshewski A."/>
            <person name="Chaumeil P.A."/>
            <person name="Hugenholtz P."/>
        </authorList>
    </citation>
    <scope>NUCLEOTIDE SEQUENCE [LARGE SCALE GENOMIC DNA]</scope>
    <source>
        <strain evidence="3">UBA9158</strain>
    </source>
</reference>
<dbReference type="InterPro" id="IPR050300">
    <property type="entry name" value="GDXG_lipolytic_enzyme"/>
</dbReference>
<dbReference type="AlphaFoldDB" id="A0A3C1KQ60"/>
<dbReference type="PANTHER" id="PTHR48081">
    <property type="entry name" value="AB HYDROLASE SUPERFAMILY PROTEIN C4A8.06C"/>
    <property type="match status" value="1"/>
</dbReference>
<accession>A0A3C1KQ60</accession>
<feature type="domain" description="BD-FAE-like" evidence="2">
    <location>
        <begin position="1"/>
        <end position="179"/>
    </location>
</feature>
<sequence>MVVLVHGGCWLQAYDVAHIAPLASALAAAGFAVWAPEYRRLGEPGGGWPGSAEDVLVAVQALRELGPAHVDLQRVVLAGHSAGGQLALWASAALPGDGEAGLRVRGVIGLAAITDLHDYAAGNNSCQQAAVRFLGGRPDEVPAHYAAASPRELTLPQATILLHGDVDPIVPLAQAQAITAAEMRVVEGAGHFDLIHPDTAAFPALVRALNDVLEQP</sequence>
<protein>
    <submittedName>
        <fullName evidence="3">Alpha/beta hydrolase</fullName>
    </submittedName>
</protein>
<dbReference type="EMBL" id="DMND01000188">
    <property type="protein sequence ID" value="HAN28805.1"/>
    <property type="molecule type" value="Genomic_DNA"/>
</dbReference>
<dbReference type="STRING" id="1121937.GCA_000423125_02642"/>
<evidence type="ECO:0000313" key="3">
    <source>
        <dbReference type="EMBL" id="HAN28805.1"/>
    </source>
</evidence>
<keyword evidence="1 3" id="KW-0378">Hydrolase</keyword>
<gene>
    <name evidence="3" type="ORF">DCP75_13985</name>
</gene>
<dbReference type="InterPro" id="IPR029058">
    <property type="entry name" value="AB_hydrolase_fold"/>
</dbReference>
<evidence type="ECO:0000256" key="1">
    <source>
        <dbReference type="ARBA" id="ARBA00022801"/>
    </source>
</evidence>
<evidence type="ECO:0000313" key="4">
    <source>
        <dbReference type="Proteomes" id="UP000259273"/>
    </source>
</evidence>
<organism evidence="3 4">
    <name type="scientific">Haliea salexigens</name>
    <dbReference type="NCBI Taxonomy" id="287487"/>
    <lineage>
        <taxon>Bacteria</taxon>
        <taxon>Pseudomonadati</taxon>
        <taxon>Pseudomonadota</taxon>
        <taxon>Gammaproteobacteria</taxon>
        <taxon>Cellvibrionales</taxon>
        <taxon>Halieaceae</taxon>
        <taxon>Haliea</taxon>
    </lineage>
</organism>
<evidence type="ECO:0000259" key="2">
    <source>
        <dbReference type="Pfam" id="PF20434"/>
    </source>
</evidence>
<comment type="caution">
    <text evidence="3">The sequence shown here is derived from an EMBL/GenBank/DDBJ whole genome shotgun (WGS) entry which is preliminary data.</text>
</comment>
<dbReference type="SUPFAM" id="SSF53474">
    <property type="entry name" value="alpha/beta-Hydrolases"/>
    <property type="match status" value="1"/>
</dbReference>
<dbReference type="Proteomes" id="UP000259273">
    <property type="component" value="Unassembled WGS sequence"/>
</dbReference>
<name>A0A3C1KQ60_9GAMM</name>
<proteinExistence type="predicted"/>